<keyword evidence="3" id="KW-1185">Reference proteome</keyword>
<gene>
    <name evidence="4" type="primary">LOC132533520</name>
</gene>
<feature type="region of interest" description="Disordered" evidence="1">
    <location>
        <begin position="51"/>
        <end position="78"/>
    </location>
</feature>
<proteinExistence type="predicted"/>
<accession>A0ABM3W504</accession>
<dbReference type="Proteomes" id="UP001652624">
    <property type="component" value="Chromosome 16"/>
</dbReference>
<feature type="transmembrane region" description="Helical" evidence="2">
    <location>
        <begin position="245"/>
        <end position="263"/>
    </location>
</feature>
<keyword evidence="2" id="KW-0472">Membrane</keyword>
<sequence>MGDLAGWLGAGPPAPGLRRAYAPSLCGAPLHLQRATLAWVPGFSKPSPRLSGALLTSRRPARRARARPPGTLMSCGLSRSASKALRAQAGMGTCQRPDPAPVGRGGDMHRPVRSSEGTSGCWMCGRCRLCSLRPEISDLLRDSKAFMEHRCRGDSRSDPQPSRNKRKMRLLTSRERTLHETWLHNYLKIIYRSDERNRSRAALWHIWRQGLNSELPVCKSCTLHLRTVSPHLREPPQLSQVLQTLYWLLFCLIFFFFGKFMYIRSGFHI</sequence>
<feature type="region of interest" description="Disordered" evidence="1">
    <location>
        <begin position="90"/>
        <end position="112"/>
    </location>
</feature>
<dbReference type="RefSeq" id="XP_060031667.1">
    <property type="nucleotide sequence ID" value="XM_060175684.1"/>
</dbReference>
<evidence type="ECO:0000256" key="2">
    <source>
        <dbReference type="SAM" id="Phobius"/>
    </source>
</evidence>
<evidence type="ECO:0000313" key="4">
    <source>
        <dbReference type="RefSeq" id="XP_060031667.1"/>
    </source>
</evidence>
<evidence type="ECO:0000256" key="1">
    <source>
        <dbReference type="SAM" id="MobiDB-lite"/>
    </source>
</evidence>
<dbReference type="GeneID" id="132533520"/>
<protein>
    <submittedName>
        <fullName evidence="4">Uncharacterized protein LOC132533520 isoform X1</fullName>
    </submittedName>
</protein>
<keyword evidence="2" id="KW-0812">Transmembrane</keyword>
<keyword evidence="2" id="KW-1133">Transmembrane helix</keyword>
<reference evidence="4" key="1">
    <citation type="submission" date="2025-08" db="UniProtKB">
        <authorList>
            <consortium name="RefSeq"/>
        </authorList>
    </citation>
    <scope>IDENTIFICATION</scope>
</reference>
<organism evidence="3 4">
    <name type="scientific">Erinaceus europaeus</name>
    <name type="common">Western European hedgehog</name>
    <dbReference type="NCBI Taxonomy" id="9365"/>
    <lineage>
        <taxon>Eukaryota</taxon>
        <taxon>Metazoa</taxon>
        <taxon>Chordata</taxon>
        <taxon>Craniata</taxon>
        <taxon>Vertebrata</taxon>
        <taxon>Euteleostomi</taxon>
        <taxon>Mammalia</taxon>
        <taxon>Eutheria</taxon>
        <taxon>Laurasiatheria</taxon>
        <taxon>Eulipotyphla</taxon>
        <taxon>Erinaceidae</taxon>
        <taxon>Erinaceinae</taxon>
        <taxon>Erinaceus</taxon>
    </lineage>
</organism>
<name>A0ABM3W504_ERIEU</name>
<evidence type="ECO:0000313" key="3">
    <source>
        <dbReference type="Proteomes" id="UP001652624"/>
    </source>
</evidence>